<organism evidence="1 2">
    <name type="scientific">Paramarasmius palmivorus</name>
    <dbReference type="NCBI Taxonomy" id="297713"/>
    <lineage>
        <taxon>Eukaryota</taxon>
        <taxon>Fungi</taxon>
        <taxon>Dikarya</taxon>
        <taxon>Basidiomycota</taxon>
        <taxon>Agaricomycotina</taxon>
        <taxon>Agaricomycetes</taxon>
        <taxon>Agaricomycetidae</taxon>
        <taxon>Agaricales</taxon>
        <taxon>Marasmiineae</taxon>
        <taxon>Marasmiaceae</taxon>
        <taxon>Paramarasmius</taxon>
    </lineage>
</organism>
<proteinExistence type="predicted"/>
<gene>
    <name evidence="1" type="ORF">VNI00_013387</name>
</gene>
<keyword evidence="2" id="KW-1185">Reference proteome</keyword>
<evidence type="ECO:0000313" key="2">
    <source>
        <dbReference type="Proteomes" id="UP001383192"/>
    </source>
</evidence>
<accession>A0AAW0BZW2</accession>
<dbReference type="AlphaFoldDB" id="A0AAW0BZW2"/>
<name>A0AAW0BZW2_9AGAR</name>
<protein>
    <submittedName>
        <fullName evidence="1">Uncharacterized protein</fullName>
    </submittedName>
</protein>
<evidence type="ECO:0000313" key="1">
    <source>
        <dbReference type="EMBL" id="KAK7032213.1"/>
    </source>
</evidence>
<dbReference type="EMBL" id="JAYKXP010000067">
    <property type="protein sequence ID" value="KAK7032213.1"/>
    <property type="molecule type" value="Genomic_DNA"/>
</dbReference>
<dbReference type="Proteomes" id="UP001383192">
    <property type="component" value="Unassembled WGS sequence"/>
</dbReference>
<reference evidence="1 2" key="1">
    <citation type="submission" date="2024-01" db="EMBL/GenBank/DDBJ databases">
        <title>A draft genome for a cacao thread blight-causing isolate of Paramarasmius palmivorus.</title>
        <authorList>
            <person name="Baruah I.K."/>
            <person name="Bukari Y."/>
            <person name="Amoako-Attah I."/>
            <person name="Meinhardt L.W."/>
            <person name="Bailey B.A."/>
            <person name="Cohen S.P."/>
        </authorList>
    </citation>
    <scope>NUCLEOTIDE SEQUENCE [LARGE SCALE GENOMIC DNA]</scope>
    <source>
        <strain evidence="1 2">GH-12</strain>
    </source>
</reference>
<comment type="caution">
    <text evidence="1">The sequence shown here is derived from an EMBL/GenBank/DDBJ whole genome shotgun (WGS) entry which is preliminary data.</text>
</comment>
<sequence>MALTAREVHILKHFHIPVLEEFFNRIVDAYPRTPDGHLGTIQDSSDRIDKQMEMAIVHNLATFPINCQRYFEEDVVLTQRFRDNVELVVNTFLSHVPDNATRDTLKEQMQCPAGGTVPEKDLTFASNSQLWAAQFVRLVTHIECSVDDGAAIDDHDYDLCTIQWMCTSFTDLLSVNVESGPALAMLIESLGAQLHF</sequence>